<gene>
    <name evidence="2" type="ORF">PAPYR_11344</name>
</gene>
<organism evidence="2 3">
    <name type="scientific">Paratrimastix pyriformis</name>
    <dbReference type="NCBI Taxonomy" id="342808"/>
    <lineage>
        <taxon>Eukaryota</taxon>
        <taxon>Metamonada</taxon>
        <taxon>Preaxostyla</taxon>
        <taxon>Paratrimastigidae</taxon>
        <taxon>Paratrimastix</taxon>
    </lineage>
</organism>
<protein>
    <recommendedName>
        <fullName evidence="1">Lipid-binding serum glycoprotein N-terminal domain-containing protein</fullName>
    </recommendedName>
</protein>
<feature type="domain" description="Lipid-binding serum glycoprotein N-terminal" evidence="1">
    <location>
        <begin position="179"/>
        <end position="339"/>
    </location>
</feature>
<evidence type="ECO:0000313" key="2">
    <source>
        <dbReference type="EMBL" id="KAJ4454048.1"/>
    </source>
</evidence>
<name>A0ABQ8U3Z1_9EUKA</name>
<dbReference type="EMBL" id="JAPMOS010000190">
    <property type="protein sequence ID" value="KAJ4454048.1"/>
    <property type="molecule type" value="Genomic_DNA"/>
</dbReference>
<dbReference type="Proteomes" id="UP001141327">
    <property type="component" value="Unassembled WGS sequence"/>
</dbReference>
<dbReference type="PANTHER" id="PTHR10504:SF131">
    <property type="entry name" value="BPI2 DOMAIN-CONTAINING PROTEIN"/>
    <property type="match status" value="1"/>
</dbReference>
<dbReference type="InterPro" id="IPR032942">
    <property type="entry name" value="BPI/LBP/Plunc"/>
</dbReference>
<dbReference type="SUPFAM" id="SSF55394">
    <property type="entry name" value="Bactericidal permeability-increasing protein, BPI"/>
    <property type="match status" value="1"/>
</dbReference>
<dbReference type="Gene3D" id="3.15.10.10">
    <property type="entry name" value="Bactericidal permeability-increasing protein, domain 1"/>
    <property type="match status" value="1"/>
</dbReference>
<dbReference type="InterPro" id="IPR017942">
    <property type="entry name" value="Lipid-bd_serum_glycop_N"/>
</dbReference>
<dbReference type="InterPro" id="IPR017943">
    <property type="entry name" value="Bactericidal_perm-incr_a/b_dom"/>
</dbReference>
<evidence type="ECO:0000313" key="3">
    <source>
        <dbReference type="Proteomes" id="UP001141327"/>
    </source>
</evidence>
<sequence>MAYLRVRSPGLKRVGPECFIAGHFLLRVIIVHLIAFGEFEDPKRNCRPADDILCRVDAQPVDLQSMETPFKLGDIAGIAHRWCSSSAPQKFGQLPRAAVGFPAKKKRVSNDPWVGLGRLRKPGDEKKRPPQIVGISPGKMRSLVALLALFLFAAAQSPAVKTSISDKSFQKIVDQFMPLVDSKLATITVPDINQTVDTKIGKVQISLTDIIAHVAPPNVGVSVAQGKGIMGSISQLSTQVDLNFDFNVVKIFSGRGSAHVTTTNGNVNLIIDIVDQDGKPALVVAGNQIDFGKLDIKISSSSGIPSWIENILVNLLADILKNTLQKTIQNEVATLVQQLSDKYLTKMPTIVPLDSHVQVDMALAGNPIFNGGFVTFPLVGAFQERSV</sequence>
<dbReference type="Pfam" id="PF01273">
    <property type="entry name" value="LBP_BPI_CETP"/>
    <property type="match status" value="1"/>
</dbReference>
<reference evidence="2" key="1">
    <citation type="journal article" date="2022" name="bioRxiv">
        <title>Genomics of Preaxostyla Flagellates Illuminates Evolutionary Transitions and the Path Towards Mitochondrial Loss.</title>
        <authorList>
            <person name="Novak L.V.F."/>
            <person name="Treitli S.C."/>
            <person name="Pyrih J."/>
            <person name="Halakuc P."/>
            <person name="Pipaliya S.V."/>
            <person name="Vacek V."/>
            <person name="Brzon O."/>
            <person name="Soukal P."/>
            <person name="Eme L."/>
            <person name="Dacks J.B."/>
            <person name="Karnkowska A."/>
            <person name="Elias M."/>
            <person name="Hampl V."/>
        </authorList>
    </citation>
    <scope>NUCLEOTIDE SEQUENCE</scope>
    <source>
        <strain evidence="2">RCP-MX</strain>
    </source>
</reference>
<keyword evidence="3" id="KW-1185">Reference proteome</keyword>
<comment type="caution">
    <text evidence="2">The sequence shown here is derived from an EMBL/GenBank/DDBJ whole genome shotgun (WGS) entry which is preliminary data.</text>
</comment>
<accession>A0ABQ8U3Z1</accession>
<dbReference type="PANTHER" id="PTHR10504">
    <property type="entry name" value="BACTERICIDAL PERMEABILITY-INCREASING BPI PROTEIN-RELATED"/>
    <property type="match status" value="1"/>
</dbReference>
<proteinExistence type="predicted"/>
<evidence type="ECO:0000259" key="1">
    <source>
        <dbReference type="Pfam" id="PF01273"/>
    </source>
</evidence>